<keyword evidence="1" id="KW-0539">Nucleus</keyword>
<dbReference type="GO" id="GO:0003677">
    <property type="term" value="F:DNA binding"/>
    <property type="evidence" value="ECO:0007669"/>
    <property type="project" value="UniProtKB-UniRule"/>
</dbReference>
<keyword evidence="1" id="KW-0238">DNA-binding</keyword>
<dbReference type="Proteomes" id="UP001305414">
    <property type="component" value="Unassembled WGS sequence"/>
</dbReference>
<dbReference type="InterPro" id="IPR036910">
    <property type="entry name" value="HMG_box_dom_sf"/>
</dbReference>
<evidence type="ECO:0000313" key="4">
    <source>
        <dbReference type="EMBL" id="KAK5630316.1"/>
    </source>
</evidence>
<dbReference type="Pfam" id="PF00505">
    <property type="entry name" value="HMG_box"/>
    <property type="match status" value="1"/>
</dbReference>
<accession>A0AAN7UPJ8</accession>
<sequence length="308" mass="35024">MLNTRDERDSEVNSEEPSLKKSRKGKEPEGSSSKKRPMNAFILFRNARSQEVKAQYPRFQSRNGTISKIVAITWAAMTDAEQQPWFDEYLHLRRLESDFKDVNGGENPRRRKPRKEEDRLKAVAQLQLIQQQNANGEELTFSDGSNGMVQRLEEAKAQFATPLDKIVQQQEEAKVQFATPLDRVVQRQEEAEVRLGTPVDNTNKTPQGHEEAEVRLGTPLGNNNERSDDLAQISDVLPKPADLGVEVNRSLDSNSAPNAAPNLQVNQHSDRQHEVATHHETPIDDLEFFGQNSEIDFDMGEFFDFNEE</sequence>
<dbReference type="SUPFAM" id="SSF47095">
    <property type="entry name" value="HMG-box"/>
    <property type="match status" value="1"/>
</dbReference>
<dbReference type="Gene3D" id="1.10.30.10">
    <property type="entry name" value="High mobility group box domain"/>
    <property type="match status" value="1"/>
</dbReference>
<comment type="caution">
    <text evidence="4">The sequence shown here is derived from an EMBL/GenBank/DDBJ whole genome shotgun (WGS) entry which is preliminary data.</text>
</comment>
<dbReference type="GO" id="GO:0005634">
    <property type="term" value="C:nucleus"/>
    <property type="evidence" value="ECO:0007669"/>
    <property type="project" value="UniProtKB-UniRule"/>
</dbReference>
<evidence type="ECO:0000256" key="2">
    <source>
        <dbReference type="SAM" id="MobiDB-lite"/>
    </source>
</evidence>
<proteinExistence type="predicted"/>
<dbReference type="AlphaFoldDB" id="A0AAN7UPJ8"/>
<dbReference type="PROSITE" id="PS50118">
    <property type="entry name" value="HMG_BOX_2"/>
    <property type="match status" value="1"/>
</dbReference>
<name>A0AAN7UPJ8_9PEZI</name>
<dbReference type="SMART" id="SM00398">
    <property type="entry name" value="HMG"/>
    <property type="match status" value="1"/>
</dbReference>
<evidence type="ECO:0000256" key="1">
    <source>
        <dbReference type="PROSITE-ProRule" id="PRU00267"/>
    </source>
</evidence>
<feature type="domain" description="HMG box" evidence="3">
    <location>
        <begin position="34"/>
        <end position="103"/>
    </location>
</feature>
<dbReference type="InterPro" id="IPR009071">
    <property type="entry name" value="HMG_box_dom"/>
</dbReference>
<organism evidence="4 5">
    <name type="scientific">Xylaria bambusicola</name>
    <dbReference type="NCBI Taxonomy" id="326684"/>
    <lineage>
        <taxon>Eukaryota</taxon>
        <taxon>Fungi</taxon>
        <taxon>Dikarya</taxon>
        <taxon>Ascomycota</taxon>
        <taxon>Pezizomycotina</taxon>
        <taxon>Sordariomycetes</taxon>
        <taxon>Xylariomycetidae</taxon>
        <taxon>Xylariales</taxon>
        <taxon>Xylariaceae</taxon>
        <taxon>Xylaria</taxon>
    </lineage>
</organism>
<protein>
    <recommendedName>
        <fullName evidence="3">HMG box domain-containing protein</fullName>
    </recommendedName>
</protein>
<reference evidence="4 5" key="1">
    <citation type="submission" date="2023-10" db="EMBL/GenBank/DDBJ databases">
        <title>Draft genome sequence of Xylaria bambusicola isolate GMP-LS, the root and basal stem rot pathogen of sugarcane in Indonesia.</title>
        <authorList>
            <person name="Selvaraj P."/>
            <person name="Muralishankar V."/>
            <person name="Muruganantham S."/>
            <person name="Sp S."/>
            <person name="Haryani S."/>
            <person name="Lau K.J.X."/>
            <person name="Naqvi N.I."/>
        </authorList>
    </citation>
    <scope>NUCLEOTIDE SEQUENCE [LARGE SCALE GENOMIC DNA]</scope>
    <source>
        <strain evidence="4">GMP-LS</strain>
    </source>
</reference>
<dbReference type="EMBL" id="JAWHQM010000015">
    <property type="protein sequence ID" value="KAK5630316.1"/>
    <property type="molecule type" value="Genomic_DNA"/>
</dbReference>
<evidence type="ECO:0000313" key="5">
    <source>
        <dbReference type="Proteomes" id="UP001305414"/>
    </source>
</evidence>
<feature type="compositionally biased region" description="Basic and acidic residues" evidence="2">
    <location>
        <begin position="268"/>
        <end position="281"/>
    </location>
</feature>
<feature type="region of interest" description="Disordered" evidence="2">
    <location>
        <begin position="1"/>
        <end position="40"/>
    </location>
</feature>
<feature type="compositionally biased region" description="Basic and acidic residues" evidence="2">
    <location>
        <begin position="1"/>
        <end position="11"/>
    </location>
</feature>
<evidence type="ECO:0000259" key="3">
    <source>
        <dbReference type="PROSITE" id="PS50118"/>
    </source>
</evidence>
<feature type="DNA-binding region" description="HMG box" evidence="1">
    <location>
        <begin position="34"/>
        <end position="103"/>
    </location>
</feature>
<feature type="region of interest" description="Disordered" evidence="2">
    <location>
        <begin position="251"/>
        <end position="281"/>
    </location>
</feature>
<gene>
    <name evidence="4" type="ORF">RRF57_006031</name>
</gene>
<keyword evidence="5" id="KW-1185">Reference proteome</keyword>
<feature type="compositionally biased region" description="Polar residues" evidence="2">
    <location>
        <begin position="251"/>
        <end position="267"/>
    </location>
</feature>